<feature type="compositionally biased region" description="Low complexity" evidence="1">
    <location>
        <begin position="299"/>
        <end position="317"/>
    </location>
</feature>
<reference evidence="3" key="3">
    <citation type="submission" date="2025-09" db="UniProtKB">
        <authorList>
            <consortium name="Ensembl"/>
        </authorList>
    </citation>
    <scope>IDENTIFICATION</scope>
</reference>
<gene>
    <name evidence="3" type="primary">WAC</name>
</gene>
<dbReference type="AlphaFoldDB" id="A0AAY5KSD2"/>
<keyword evidence="2" id="KW-0812">Transmembrane</keyword>
<evidence type="ECO:0000256" key="1">
    <source>
        <dbReference type="SAM" id="MobiDB-lite"/>
    </source>
</evidence>
<keyword evidence="2" id="KW-0472">Membrane</keyword>
<feature type="transmembrane region" description="Helical" evidence="2">
    <location>
        <begin position="596"/>
        <end position="616"/>
    </location>
</feature>
<sequence length="620" mass="68901">MRQLFRPGGNSQVSATGLAAHTTQEQTGGSRQSLRYQTQQHLGNWGSRQRKRAKIQHHNTFNKDVILLTKPSSSVVVKHLTKQRLHEHGHILNGFEFQKSWDLKTVTEQIRDAFGEKLSAEVSLEFLMACGNRLISPKLRAGQELDANLIHKVYKSKALYLRPSKPILVLEDDPFKDDSSDDNNSCSNRQLRSSSLMEARHSYASSDSLTSPTTASPSNSTSAVQSFASSFGCEVFSIHTPASSYHSNISPNTTISASGSSNQLPVCPSTSQPSTLPFGGTTSVDPTLVLTWPNSTSSPYQSSTSASHSSELPSTSTHHQATNYDNYLSIMSVLSDLSSDEEELNQAILASLHSERTTGCWMPAREILQDLATKITQQKRCKFNINRSTVLDGAIRGFKRRTYDPCHTISVRFSDDMGVPEEAVDLGGPRREFLTLLMEALPRSQMFKGEEGKMNLSLDSTAMREDRYFIAGRAIAVSLVHGGPPAGFLSPTLFSCLADGPELAKPVLADVADSDLRDKIKRVIECKTFEELLATTEPLEEYLANAGCLRPLRKLEDKNLLVDDILMFQVMHRVRGPFERYILIFFNSSLPLQSHLYIGQACTLIFLFFSFFKSWINMLK</sequence>
<dbReference type="Gene3D" id="3.90.1750.10">
    <property type="entry name" value="Hect, E3 ligase catalytic domains"/>
    <property type="match status" value="1"/>
</dbReference>
<accession>A0AAY5KSD2</accession>
<dbReference type="InterPro" id="IPR035983">
    <property type="entry name" value="Hect_E3_ubiquitin_ligase"/>
</dbReference>
<keyword evidence="2" id="KW-1133">Transmembrane helix</keyword>
<evidence type="ECO:0000313" key="3">
    <source>
        <dbReference type="Ensembl" id="ENSELUP00000092073.1"/>
    </source>
</evidence>
<organism evidence="3 4">
    <name type="scientific">Esox lucius</name>
    <name type="common">Northern pike</name>
    <dbReference type="NCBI Taxonomy" id="8010"/>
    <lineage>
        <taxon>Eukaryota</taxon>
        <taxon>Metazoa</taxon>
        <taxon>Chordata</taxon>
        <taxon>Craniata</taxon>
        <taxon>Vertebrata</taxon>
        <taxon>Euteleostomi</taxon>
        <taxon>Actinopterygii</taxon>
        <taxon>Neopterygii</taxon>
        <taxon>Teleostei</taxon>
        <taxon>Protacanthopterygii</taxon>
        <taxon>Esociformes</taxon>
        <taxon>Esocidae</taxon>
        <taxon>Esox</taxon>
    </lineage>
</organism>
<feature type="region of interest" description="Disordered" evidence="1">
    <location>
        <begin position="299"/>
        <end position="318"/>
    </location>
</feature>
<feature type="region of interest" description="Disordered" evidence="1">
    <location>
        <begin position="256"/>
        <end position="280"/>
    </location>
</feature>
<feature type="compositionally biased region" description="Low complexity" evidence="1">
    <location>
        <begin position="204"/>
        <end position="221"/>
    </location>
</feature>
<dbReference type="SUPFAM" id="SSF56204">
    <property type="entry name" value="Hect, E3 ligase catalytic domain"/>
    <property type="match status" value="1"/>
</dbReference>
<evidence type="ECO:0000313" key="4">
    <source>
        <dbReference type="Proteomes" id="UP000265140"/>
    </source>
</evidence>
<dbReference type="Proteomes" id="UP000265140">
    <property type="component" value="Chromosome 5"/>
</dbReference>
<dbReference type="GeneTree" id="ENSGT00950000182865"/>
<feature type="region of interest" description="Disordered" evidence="1">
    <location>
        <begin position="202"/>
        <end position="221"/>
    </location>
</feature>
<evidence type="ECO:0000256" key="2">
    <source>
        <dbReference type="SAM" id="Phobius"/>
    </source>
</evidence>
<proteinExistence type="predicted"/>
<dbReference type="Ensembl" id="ENSELUT00000108760.1">
    <property type="protein sequence ID" value="ENSELUP00000092073.1"/>
    <property type="gene ID" value="ENSELUG00000038923.1"/>
</dbReference>
<protein>
    <recommendedName>
        <fullName evidence="5">HECT domain-containing protein</fullName>
    </recommendedName>
</protein>
<dbReference type="GO" id="GO:0004842">
    <property type="term" value="F:ubiquitin-protein transferase activity"/>
    <property type="evidence" value="ECO:0007669"/>
    <property type="project" value="InterPro"/>
</dbReference>
<keyword evidence="4" id="KW-1185">Reference proteome</keyword>
<reference evidence="3" key="2">
    <citation type="submission" date="2025-08" db="UniProtKB">
        <authorList>
            <consortium name="Ensembl"/>
        </authorList>
    </citation>
    <scope>IDENTIFICATION</scope>
</reference>
<name>A0AAY5KSD2_ESOLU</name>
<evidence type="ECO:0008006" key="5">
    <source>
        <dbReference type="Google" id="ProtNLM"/>
    </source>
</evidence>
<reference evidence="3 4" key="1">
    <citation type="submission" date="2020-02" db="EMBL/GenBank/DDBJ databases">
        <title>Esox lucius (northern pike) genome, fEsoLuc1, primary haplotype.</title>
        <authorList>
            <person name="Myers G."/>
            <person name="Karagic N."/>
            <person name="Meyer A."/>
            <person name="Pippel M."/>
            <person name="Reichard M."/>
            <person name="Winkler S."/>
            <person name="Tracey A."/>
            <person name="Sims Y."/>
            <person name="Howe K."/>
            <person name="Rhie A."/>
            <person name="Formenti G."/>
            <person name="Durbin R."/>
            <person name="Fedrigo O."/>
            <person name="Jarvis E.D."/>
        </authorList>
    </citation>
    <scope>NUCLEOTIDE SEQUENCE [LARGE SCALE GENOMIC DNA]</scope>
</reference>